<dbReference type="InterPro" id="IPR050572">
    <property type="entry name" value="Fe-S_Ferredoxin"/>
</dbReference>
<dbReference type="Gene3D" id="3.30.70.20">
    <property type="match status" value="2"/>
</dbReference>
<evidence type="ECO:0000256" key="3">
    <source>
        <dbReference type="ARBA" id="ARBA00023004"/>
    </source>
</evidence>
<evidence type="ECO:0000256" key="2">
    <source>
        <dbReference type="ARBA" id="ARBA00022723"/>
    </source>
</evidence>
<dbReference type="GO" id="GO:0051539">
    <property type="term" value="F:4 iron, 4 sulfur cluster binding"/>
    <property type="evidence" value="ECO:0007669"/>
    <property type="project" value="UniProtKB-KW"/>
</dbReference>
<dbReference type="InterPro" id="IPR017896">
    <property type="entry name" value="4Fe4S_Fe-S-bd"/>
</dbReference>
<dbReference type="SUPFAM" id="SSF54862">
    <property type="entry name" value="4Fe-4S ferredoxins"/>
    <property type="match status" value="1"/>
</dbReference>
<dbReference type="AlphaFoldDB" id="A0A543L6M6"/>
<dbReference type="RefSeq" id="WP_066693893.1">
    <property type="nucleotide sequence ID" value="NZ_VFPV01000002.1"/>
</dbReference>
<feature type="domain" description="4Fe-4S ferredoxin-type" evidence="5">
    <location>
        <begin position="42"/>
        <end position="72"/>
    </location>
</feature>
<accession>A0A543L6M6</accession>
<dbReference type="PROSITE" id="PS51379">
    <property type="entry name" value="4FE4S_FER_2"/>
    <property type="match status" value="2"/>
</dbReference>
<evidence type="ECO:0000256" key="1">
    <source>
        <dbReference type="ARBA" id="ARBA00022485"/>
    </source>
</evidence>
<feature type="domain" description="4Fe-4S ferredoxin-type" evidence="5">
    <location>
        <begin position="5"/>
        <end position="34"/>
    </location>
</feature>
<keyword evidence="4" id="KW-0411">Iron-sulfur</keyword>
<keyword evidence="1" id="KW-0004">4Fe-4S</keyword>
<evidence type="ECO:0000256" key="4">
    <source>
        <dbReference type="ARBA" id="ARBA00023014"/>
    </source>
</evidence>
<proteinExistence type="predicted"/>
<dbReference type="EMBL" id="VFPV01000002">
    <property type="protein sequence ID" value="TQN02995.1"/>
    <property type="molecule type" value="Genomic_DNA"/>
</dbReference>
<dbReference type="PANTHER" id="PTHR43687:SF1">
    <property type="entry name" value="FERREDOXIN III"/>
    <property type="match status" value="1"/>
</dbReference>
<evidence type="ECO:0000313" key="7">
    <source>
        <dbReference type="Proteomes" id="UP000316993"/>
    </source>
</evidence>
<keyword evidence="3" id="KW-0408">Iron</keyword>
<dbReference type="InterPro" id="IPR017900">
    <property type="entry name" value="4Fe4S_Fe_S_CS"/>
</dbReference>
<organism evidence="6 7">
    <name type="scientific">Acidovorax temperans</name>
    <dbReference type="NCBI Taxonomy" id="80878"/>
    <lineage>
        <taxon>Bacteria</taxon>
        <taxon>Pseudomonadati</taxon>
        <taxon>Pseudomonadota</taxon>
        <taxon>Betaproteobacteria</taxon>
        <taxon>Burkholderiales</taxon>
        <taxon>Comamonadaceae</taxon>
        <taxon>Acidovorax</taxon>
    </lineage>
</organism>
<name>A0A543L6M6_9BURK</name>
<evidence type="ECO:0000313" key="6">
    <source>
        <dbReference type="EMBL" id="TQN02995.1"/>
    </source>
</evidence>
<evidence type="ECO:0000259" key="5">
    <source>
        <dbReference type="PROSITE" id="PS51379"/>
    </source>
</evidence>
<dbReference type="PROSITE" id="PS00198">
    <property type="entry name" value="4FE4S_FER_1"/>
    <property type="match status" value="1"/>
</dbReference>
<sequence>MKAVALPVIDPARCTGCGWCVAVCPPHVLSLQVLGDSRWGPKRSVLDDAQGCTGCALCAVRCPFDAIAMRRCPTAKPAQP</sequence>
<keyword evidence="2" id="KW-0479">Metal-binding</keyword>
<reference evidence="6 7" key="1">
    <citation type="submission" date="2019-06" db="EMBL/GenBank/DDBJ databases">
        <title>Genomic Encyclopedia of Archaeal and Bacterial Type Strains, Phase II (KMG-II): from individual species to whole genera.</title>
        <authorList>
            <person name="Goeker M."/>
        </authorList>
    </citation>
    <scope>NUCLEOTIDE SEQUENCE [LARGE SCALE GENOMIC DNA]</scope>
    <source>
        <strain evidence="6 7">DSM 7270</strain>
    </source>
</reference>
<dbReference type="Proteomes" id="UP000316993">
    <property type="component" value="Unassembled WGS sequence"/>
</dbReference>
<protein>
    <submittedName>
        <fullName evidence="6">4Fe-4S dicluster protein</fullName>
    </submittedName>
</protein>
<gene>
    <name evidence="6" type="ORF">BDD18_1648</name>
</gene>
<comment type="caution">
    <text evidence="6">The sequence shown here is derived from an EMBL/GenBank/DDBJ whole genome shotgun (WGS) entry which is preliminary data.</text>
</comment>
<dbReference type="PANTHER" id="PTHR43687">
    <property type="entry name" value="ADENYLYLSULFATE REDUCTASE, BETA SUBUNIT"/>
    <property type="match status" value="1"/>
</dbReference>
<dbReference type="Pfam" id="PF12838">
    <property type="entry name" value="Fer4_7"/>
    <property type="match status" value="1"/>
</dbReference>
<dbReference type="GO" id="GO:0046872">
    <property type="term" value="F:metal ion binding"/>
    <property type="evidence" value="ECO:0007669"/>
    <property type="project" value="UniProtKB-KW"/>
</dbReference>